<dbReference type="AlphaFoldDB" id="A0ABD5YYS0"/>
<organism evidence="5 6">
    <name type="scientific">Halocatena marina</name>
    <dbReference type="NCBI Taxonomy" id="2934937"/>
    <lineage>
        <taxon>Archaea</taxon>
        <taxon>Methanobacteriati</taxon>
        <taxon>Methanobacteriota</taxon>
        <taxon>Stenosarchaea group</taxon>
        <taxon>Halobacteria</taxon>
        <taxon>Halobacteriales</taxon>
        <taxon>Natronomonadaceae</taxon>
        <taxon>Halocatena</taxon>
    </lineage>
</organism>
<dbReference type="Gene3D" id="3.40.800.10">
    <property type="entry name" value="Ureohydrolase domain"/>
    <property type="match status" value="1"/>
</dbReference>
<comment type="caution">
    <text evidence="5">The sequence shown here is derived from an EMBL/GenBank/DDBJ whole genome shotgun (WGS) entry which is preliminary data.</text>
</comment>
<dbReference type="Proteomes" id="UP001596417">
    <property type="component" value="Unassembled WGS sequence"/>
</dbReference>
<dbReference type="EMBL" id="JBHTAX010000005">
    <property type="protein sequence ID" value="MFC7192766.1"/>
    <property type="molecule type" value="Genomic_DNA"/>
</dbReference>
<dbReference type="Pfam" id="PF00491">
    <property type="entry name" value="Arginase"/>
    <property type="match status" value="1"/>
</dbReference>
<proteinExistence type="inferred from homology"/>
<dbReference type="GO" id="GO:0046872">
    <property type="term" value="F:metal ion binding"/>
    <property type="evidence" value="ECO:0007669"/>
    <property type="project" value="UniProtKB-KW"/>
</dbReference>
<reference evidence="5 6" key="1">
    <citation type="journal article" date="2019" name="Int. J. Syst. Evol. Microbiol.">
        <title>The Global Catalogue of Microorganisms (GCM) 10K type strain sequencing project: providing services to taxonomists for standard genome sequencing and annotation.</title>
        <authorList>
            <consortium name="The Broad Institute Genomics Platform"/>
            <consortium name="The Broad Institute Genome Sequencing Center for Infectious Disease"/>
            <person name="Wu L."/>
            <person name="Ma J."/>
        </authorList>
    </citation>
    <scope>NUCLEOTIDE SEQUENCE [LARGE SCALE GENOMIC DNA]</scope>
    <source>
        <strain evidence="5 6">RDMS1</strain>
    </source>
</reference>
<comment type="similarity">
    <text evidence="4">Belongs to the arginase family.</text>
</comment>
<accession>A0ABD5YYS0</accession>
<sequence length="301" mass="32841">MPESNVVVLDAPSNLGLRPPEEGAVPGCYKLPWALRDRNLLELIDAADAGSLVPPRYRANWEPGDGDRNAESIAKYSTALSDRFDEAIQSERQIVVLGGDCSILIGNMLALKRRGRHGLVYLDAHSDYRHPENAEAIGTAGGESLAIVTGRGDARLVDLENRGPYVRDEDVSVVGVRENDEYIDELAEIGIDTTTSQQMNALSSSQLTDRILRTVARNTTGFWIHFDVDVIDASEMSAVDCPEEDGPSFSDIAELLTRLLSSPACVGLEVTIYDPDLDPKGEYADRIVECLRGALRNNADN</sequence>
<dbReference type="CDD" id="cd09999">
    <property type="entry name" value="Arginase-like_1"/>
    <property type="match status" value="1"/>
</dbReference>
<evidence type="ECO:0000313" key="6">
    <source>
        <dbReference type="Proteomes" id="UP001596417"/>
    </source>
</evidence>
<keyword evidence="2 5" id="KW-0378">Hydrolase</keyword>
<dbReference type="InterPro" id="IPR006035">
    <property type="entry name" value="Ureohydrolase"/>
</dbReference>
<evidence type="ECO:0000256" key="2">
    <source>
        <dbReference type="ARBA" id="ARBA00022801"/>
    </source>
</evidence>
<keyword evidence="1" id="KW-0479">Metal-binding</keyword>
<keyword evidence="3" id="KW-0464">Manganese</keyword>
<evidence type="ECO:0000256" key="4">
    <source>
        <dbReference type="PROSITE-ProRule" id="PRU00742"/>
    </source>
</evidence>
<keyword evidence="6" id="KW-1185">Reference proteome</keyword>
<dbReference type="SUPFAM" id="SSF52768">
    <property type="entry name" value="Arginase/deacetylase"/>
    <property type="match status" value="1"/>
</dbReference>
<evidence type="ECO:0000313" key="5">
    <source>
        <dbReference type="EMBL" id="MFC7192766.1"/>
    </source>
</evidence>
<gene>
    <name evidence="5" type="ORF">ACFQL7_25130</name>
</gene>
<evidence type="ECO:0000256" key="3">
    <source>
        <dbReference type="ARBA" id="ARBA00023211"/>
    </source>
</evidence>
<dbReference type="PANTHER" id="PTHR43782">
    <property type="entry name" value="ARGINASE"/>
    <property type="match status" value="1"/>
</dbReference>
<dbReference type="RefSeq" id="WP_264556519.1">
    <property type="nucleotide sequence ID" value="NZ_CP109981.1"/>
</dbReference>
<name>A0ABD5YYS0_9EURY</name>
<protein>
    <submittedName>
        <fullName evidence="5">Arginase family protein</fullName>
        <ecNumber evidence="5">3.5.3.-</ecNumber>
    </submittedName>
</protein>
<dbReference type="GeneID" id="76202466"/>
<dbReference type="PROSITE" id="PS51409">
    <property type="entry name" value="ARGINASE_2"/>
    <property type="match status" value="1"/>
</dbReference>
<dbReference type="InterPro" id="IPR023696">
    <property type="entry name" value="Ureohydrolase_dom_sf"/>
</dbReference>
<dbReference type="GO" id="GO:0016787">
    <property type="term" value="F:hydrolase activity"/>
    <property type="evidence" value="ECO:0007669"/>
    <property type="project" value="UniProtKB-KW"/>
</dbReference>
<dbReference type="EC" id="3.5.3.-" evidence="5"/>
<evidence type="ECO:0000256" key="1">
    <source>
        <dbReference type="ARBA" id="ARBA00022723"/>
    </source>
</evidence>
<dbReference type="PANTHER" id="PTHR43782:SF3">
    <property type="entry name" value="ARGINASE"/>
    <property type="match status" value="1"/>
</dbReference>